<evidence type="ECO:0000256" key="1">
    <source>
        <dbReference type="SAM" id="Phobius"/>
    </source>
</evidence>
<evidence type="ECO:0000313" key="2">
    <source>
        <dbReference type="EMBL" id="RED43570.1"/>
    </source>
</evidence>
<dbReference type="GO" id="GO:0016020">
    <property type="term" value="C:membrane"/>
    <property type="evidence" value="ECO:0007669"/>
    <property type="project" value="InterPro"/>
</dbReference>
<organism evidence="2 3">
    <name type="scientific">Winogradskyella eximia</name>
    <dbReference type="NCBI Taxonomy" id="262006"/>
    <lineage>
        <taxon>Bacteria</taxon>
        <taxon>Pseudomonadati</taxon>
        <taxon>Bacteroidota</taxon>
        <taxon>Flavobacteriia</taxon>
        <taxon>Flavobacteriales</taxon>
        <taxon>Flavobacteriaceae</taxon>
        <taxon>Winogradskyella</taxon>
    </lineage>
</organism>
<reference evidence="2 3" key="1">
    <citation type="submission" date="2018-07" db="EMBL/GenBank/DDBJ databases">
        <title>Genomic Encyclopedia of Type Strains, Phase III (KMG-III): the genomes of soil and plant-associated and newly described type strains.</title>
        <authorList>
            <person name="Whitman W."/>
        </authorList>
    </citation>
    <scope>NUCLEOTIDE SEQUENCE [LARGE SCALE GENOMIC DNA]</scope>
    <source>
        <strain evidence="2 3">CECT 7946</strain>
    </source>
</reference>
<name>A0A3D9H264_9FLAO</name>
<dbReference type="InterPro" id="IPR045275">
    <property type="entry name" value="MscS_archaea/bacteria_type"/>
</dbReference>
<feature type="transmembrane region" description="Helical" evidence="1">
    <location>
        <begin position="70"/>
        <end position="90"/>
    </location>
</feature>
<dbReference type="RefSeq" id="WP_115817667.1">
    <property type="nucleotide sequence ID" value="NZ_QRDV01000005.1"/>
</dbReference>
<protein>
    <submittedName>
        <fullName evidence="2">Putative transporter (Transmembrane protein)</fullName>
    </submittedName>
</protein>
<feature type="transmembrane region" description="Helical" evidence="1">
    <location>
        <begin position="349"/>
        <end position="370"/>
    </location>
</feature>
<dbReference type="Proteomes" id="UP000256980">
    <property type="component" value="Unassembled WGS sequence"/>
</dbReference>
<keyword evidence="3" id="KW-1185">Reference proteome</keyword>
<gene>
    <name evidence="2" type="ORF">DFQ10_105170</name>
</gene>
<dbReference type="NCBIfam" id="NF033912">
    <property type="entry name" value="msc"/>
    <property type="match status" value="1"/>
</dbReference>
<feature type="transmembrane region" description="Helical" evidence="1">
    <location>
        <begin position="284"/>
        <end position="307"/>
    </location>
</feature>
<keyword evidence="1" id="KW-0472">Membrane</keyword>
<feature type="transmembrane region" description="Helical" evidence="1">
    <location>
        <begin position="156"/>
        <end position="177"/>
    </location>
</feature>
<dbReference type="AlphaFoldDB" id="A0A3D9H264"/>
<keyword evidence="1" id="KW-1133">Transmembrane helix</keyword>
<comment type="caution">
    <text evidence="2">The sequence shown here is derived from an EMBL/GenBank/DDBJ whole genome shotgun (WGS) entry which is preliminary data.</text>
</comment>
<sequence length="388" mass="42346">MNYLTQLFDKFTASFGESLSGVIAAILILIIGWFIAGFIKRMTTKLIKKTGIDDKLKSSSLKLSSFVGKLLYFLVMIFVFMLALGKLGLTEVLDPIKNLLNGFTNYIPNIIGAGLVAYIGYMLATIVSELVELSGDTIKKFTPKLKLPENLDVVKILKKVVFIFVFIPLLISAFHILDMKAISEPATSMLSSFFEAIPRIIVATLIILIFVFVGRFVAQLLKELLQSLNIDGLVSKMNMSEYVGTKSVAKLISNIAYALIVVFGMLTAFEKLEFTQLTEIIDTVLAYAGKILFGIVIIGIGLIISNLFTKALNSKNNPFVVSIVKISIIAIFLAIGLRSMGIADEIVNLAFGITLGTVALTVVLSFGLGGREAAGKQMGKILEKFNKN</sequence>
<dbReference type="InterPro" id="IPR011014">
    <property type="entry name" value="MscS_channel_TM-2"/>
</dbReference>
<feature type="transmembrane region" description="Helical" evidence="1">
    <location>
        <begin position="319"/>
        <end position="337"/>
    </location>
</feature>
<dbReference type="PANTHER" id="PTHR30221">
    <property type="entry name" value="SMALL-CONDUCTANCE MECHANOSENSITIVE CHANNEL"/>
    <property type="match status" value="1"/>
</dbReference>
<feature type="transmembrane region" description="Helical" evidence="1">
    <location>
        <begin position="20"/>
        <end position="39"/>
    </location>
</feature>
<accession>A0A3D9H264</accession>
<proteinExistence type="predicted"/>
<evidence type="ECO:0000313" key="3">
    <source>
        <dbReference type="Proteomes" id="UP000256980"/>
    </source>
</evidence>
<dbReference type="Gene3D" id="1.10.287.1260">
    <property type="match status" value="2"/>
</dbReference>
<dbReference type="PANTHER" id="PTHR30221:SF1">
    <property type="entry name" value="SMALL-CONDUCTANCE MECHANOSENSITIVE CHANNEL"/>
    <property type="match status" value="1"/>
</dbReference>
<dbReference type="GO" id="GO:0008381">
    <property type="term" value="F:mechanosensitive monoatomic ion channel activity"/>
    <property type="evidence" value="ECO:0007669"/>
    <property type="project" value="InterPro"/>
</dbReference>
<dbReference type="OrthoDB" id="1411407at2"/>
<keyword evidence="1 2" id="KW-0812">Transmembrane</keyword>
<dbReference type="InterPro" id="IPR008910">
    <property type="entry name" value="MSC_TM_helix"/>
</dbReference>
<dbReference type="SUPFAM" id="SSF82861">
    <property type="entry name" value="Mechanosensitive channel protein MscS (YggB), transmembrane region"/>
    <property type="match status" value="1"/>
</dbReference>
<feature type="transmembrane region" description="Helical" evidence="1">
    <location>
        <begin position="248"/>
        <end position="269"/>
    </location>
</feature>
<dbReference type="Pfam" id="PF05552">
    <property type="entry name" value="MS_channel_1st_1"/>
    <property type="match status" value="3"/>
</dbReference>
<feature type="transmembrane region" description="Helical" evidence="1">
    <location>
        <begin position="110"/>
        <end position="135"/>
    </location>
</feature>
<dbReference type="EMBL" id="QRDV01000005">
    <property type="protein sequence ID" value="RED43570.1"/>
    <property type="molecule type" value="Genomic_DNA"/>
</dbReference>
<feature type="transmembrane region" description="Helical" evidence="1">
    <location>
        <begin position="197"/>
        <end position="218"/>
    </location>
</feature>